<feature type="compositionally biased region" description="Polar residues" evidence="1">
    <location>
        <begin position="134"/>
        <end position="144"/>
    </location>
</feature>
<dbReference type="Proteomes" id="UP000027265">
    <property type="component" value="Unassembled WGS sequence"/>
</dbReference>
<feature type="region of interest" description="Disordered" evidence="1">
    <location>
        <begin position="1"/>
        <end position="34"/>
    </location>
</feature>
<sequence>MVMMDIDMHSPSRRSFSGKRPRSPDPSNLCDRPSKRLSLALNDRLTSSLLPTIHVSAPGSRHSSEDWVSQTRGLRLNSPLIPGGFILPQVVQEASGDDESNSATISDESMTMDSEENISVCIRNLLDVGPIQPGVQSPESQSSLIRIDTPPSLHSPQPIREPSPSFLPYSVLQQFASASQPPSFSAQPDSSPEPLRSPWNASSPPRGSTDQISSPTPTSRKQHFTMGPRADCEKCRLGVKGHWMHFD</sequence>
<dbReference type="AlphaFoldDB" id="A0A067Q047"/>
<organism evidence="2 3">
    <name type="scientific">Jaapia argillacea MUCL 33604</name>
    <dbReference type="NCBI Taxonomy" id="933084"/>
    <lineage>
        <taxon>Eukaryota</taxon>
        <taxon>Fungi</taxon>
        <taxon>Dikarya</taxon>
        <taxon>Basidiomycota</taxon>
        <taxon>Agaricomycotina</taxon>
        <taxon>Agaricomycetes</taxon>
        <taxon>Agaricomycetidae</taxon>
        <taxon>Jaapiales</taxon>
        <taxon>Jaapiaceae</taxon>
        <taxon>Jaapia</taxon>
    </lineage>
</organism>
<dbReference type="STRING" id="933084.A0A067Q047"/>
<dbReference type="HOGENOM" id="CLU_095403_0_0_1"/>
<gene>
    <name evidence="2" type="ORF">JAAARDRAFT_205547</name>
</gene>
<feature type="compositionally biased region" description="Low complexity" evidence="1">
    <location>
        <begin position="177"/>
        <end position="192"/>
    </location>
</feature>
<name>A0A067Q047_9AGAM</name>
<accession>A0A067Q047</accession>
<reference evidence="3" key="1">
    <citation type="journal article" date="2014" name="Proc. Natl. Acad. Sci. U.S.A.">
        <title>Extensive sampling of basidiomycete genomes demonstrates inadequacy of the white-rot/brown-rot paradigm for wood decay fungi.</title>
        <authorList>
            <person name="Riley R."/>
            <person name="Salamov A.A."/>
            <person name="Brown D.W."/>
            <person name="Nagy L.G."/>
            <person name="Floudas D."/>
            <person name="Held B.W."/>
            <person name="Levasseur A."/>
            <person name="Lombard V."/>
            <person name="Morin E."/>
            <person name="Otillar R."/>
            <person name="Lindquist E.A."/>
            <person name="Sun H."/>
            <person name="LaButti K.M."/>
            <person name="Schmutz J."/>
            <person name="Jabbour D."/>
            <person name="Luo H."/>
            <person name="Baker S.E."/>
            <person name="Pisabarro A.G."/>
            <person name="Walton J.D."/>
            <person name="Blanchette R.A."/>
            <person name="Henrissat B."/>
            <person name="Martin F."/>
            <person name="Cullen D."/>
            <person name="Hibbett D.S."/>
            <person name="Grigoriev I.V."/>
        </authorList>
    </citation>
    <scope>NUCLEOTIDE SEQUENCE [LARGE SCALE GENOMIC DNA]</scope>
    <source>
        <strain evidence="3">MUCL 33604</strain>
    </source>
</reference>
<feature type="compositionally biased region" description="Polar residues" evidence="1">
    <location>
        <begin position="199"/>
        <end position="219"/>
    </location>
</feature>
<dbReference type="EMBL" id="KL197715">
    <property type="protein sequence ID" value="KDQ59510.1"/>
    <property type="molecule type" value="Genomic_DNA"/>
</dbReference>
<feature type="region of interest" description="Disordered" evidence="1">
    <location>
        <begin position="177"/>
        <end position="231"/>
    </location>
</feature>
<dbReference type="OrthoDB" id="3200438at2759"/>
<protein>
    <submittedName>
        <fullName evidence="2">Uncharacterized protein</fullName>
    </submittedName>
</protein>
<feature type="region of interest" description="Disordered" evidence="1">
    <location>
        <begin position="132"/>
        <end position="165"/>
    </location>
</feature>
<feature type="compositionally biased region" description="Polar residues" evidence="1">
    <location>
        <begin position="101"/>
        <end position="112"/>
    </location>
</feature>
<feature type="compositionally biased region" description="Basic and acidic residues" evidence="1">
    <location>
        <begin position="1"/>
        <end position="10"/>
    </location>
</feature>
<keyword evidence="3" id="KW-1185">Reference proteome</keyword>
<evidence type="ECO:0000313" key="3">
    <source>
        <dbReference type="Proteomes" id="UP000027265"/>
    </source>
</evidence>
<feature type="region of interest" description="Disordered" evidence="1">
    <location>
        <begin position="93"/>
        <end position="112"/>
    </location>
</feature>
<evidence type="ECO:0000313" key="2">
    <source>
        <dbReference type="EMBL" id="KDQ59510.1"/>
    </source>
</evidence>
<evidence type="ECO:0000256" key="1">
    <source>
        <dbReference type="SAM" id="MobiDB-lite"/>
    </source>
</evidence>
<proteinExistence type="predicted"/>
<dbReference type="InParanoid" id="A0A067Q047"/>